<proteinExistence type="inferred from homology"/>
<dbReference type="RefSeq" id="WP_086927413.1">
    <property type="nucleotide sequence ID" value="NZ_CP021362.1"/>
</dbReference>
<sequence>MQRRHFSLGWMAVSALPLWGCTAAGMANGPVSATRDRTARKWSDTLAGIERAAQGRLGVALLDTGSGLALGWRQDERFAMASTFKLLLAGWMLALVDQVRERLDTRVHYAAADVVAYSPVSGPRAGDGGGLTVGELCSATVSLSDNTAANVLLARHGGPAGFTAFVQSLGDGITRLDRTEPTLNEAALGDPRDTTTPLAMLQTMQKLVLGDALTTLSRAWLQRWLVETRTGDQRLRAGVPGWTVGDKTGTASDSGTANDVAVLWPPAGGAPVLVTCYLTRSAAKPAQRDAAIVQVARAVATARETFRAS</sequence>
<dbReference type="PROSITE" id="PS00146">
    <property type="entry name" value="BETA_LACTAMASE_A"/>
    <property type="match status" value="1"/>
</dbReference>
<feature type="domain" description="Beta-lactamase class A catalytic" evidence="8">
    <location>
        <begin position="60"/>
        <end position="274"/>
    </location>
</feature>
<dbReference type="Gene3D" id="3.40.710.10">
    <property type="entry name" value="DD-peptidase/beta-lactamase superfamily"/>
    <property type="match status" value="1"/>
</dbReference>
<feature type="signal peptide" evidence="7">
    <location>
        <begin position="1"/>
        <end position="27"/>
    </location>
</feature>
<dbReference type="NCBIfam" id="NF033103">
    <property type="entry name" value="bla_class_A"/>
    <property type="match status" value="1"/>
</dbReference>
<evidence type="ECO:0000313" key="10">
    <source>
        <dbReference type="Proteomes" id="UP000194440"/>
    </source>
</evidence>
<gene>
    <name evidence="9" type="ORF">CBP36_10730</name>
</gene>
<dbReference type="Proteomes" id="UP000194440">
    <property type="component" value="Chromosome"/>
</dbReference>
<dbReference type="OrthoDB" id="9784149at2"/>
<protein>
    <recommendedName>
        <fullName evidence="3 6">Beta-lactamase</fullName>
        <ecNumber evidence="3 6">3.5.2.6</ecNumber>
    </recommendedName>
</protein>
<dbReference type="GO" id="GO:0030655">
    <property type="term" value="P:beta-lactam antibiotic catabolic process"/>
    <property type="evidence" value="ECO:0007669"/>
    <property type="project" value="InterPro"/>
</dbReference>
<dbReference type="EMBL" id="CP021366">
    <property type="protein sequence ID" value="ART59254.1"/>
    <property type="molecule type" value="Genomic_DNA"/>
</dbReference>
<name>A0A240UCM9_9BURK</name>
<dbReference type="KEGG" id="acip:CBP36_10730"/>
<dbReference type="AlphaFoldDB" id="A0A240UCM9"/>
<keyword evidence="5 6" id="KW-0046">Antibiotic resistance</keyword>
<evidence type="ECO:0000256" key="4">
    <source>
        <dbReference type="ARBA" id="ARBA00022801"/>
    </source>
</evidence>
<reference evidence="9" key="1">
    <citation type="submission" date="2017-05" db="EMBL/GenBank/DDBJ databases">
        <title>Polyphasic characterization of four soil-derived phenanthrene-degrading Acidovorax strains and proposal of Acidovorax phenanthrenivorans sp. nov.</title>
        <authorList>
            <person name="Singleton D."/>
            <person name="Lee J."/>
            <person name="Dickey A.N."/>
            <person name="Stroud A."/>
            <person name="Scholl E.H."/>
            <person name="Wright F.A."/>
            <person name="Aitken M.D."/>
        </authorList>
    </citation>
    <scope>NUCLEOTIDE SEQUENCE</scope>
    <source>
        <strain evidence="9">P4</strain>
    </source>
</reference>
<dbReference type="InterPro" id="IPR000871">
    <property type="entry name" value="Beta-lactam_class-A"/>
</dbReference>
<feature type="chain" id="PRO_5012353888" description="Beta-lactamase" evidence="7">
    <location>
        <begin position="28"/>
        <end position="309"/>
    </location>
</feature>
<evidence type="ECO:0000256" key="6">
    <source>
        <dbReference type="RuleBase" id="RU361140"/>
    </source>
</evidence>
<accession>A0A240UCM9</accession>
<dbReference type="InterPro" id="IPR012338">
    <property type="entry name" value="Beta-lactam/transpept-like"/>
</dbReference>
<dbReference type="EC" id="3.5.2.6" evidence="3 6"/>
<dbReference type="PANTHER" id="PTHR35333:SF3">
    <property type="entry name" value="BETA-LACTAMASE-TYPE TRANSPEPTIDASE FOLD CONTAINING PROTEIN"/>
    <property type="match status" value="1"/>
</dbReference>
<evidence type="ECO:0000256" key="7">
    <source>
        <dbReference type="SAM" id="SignalP"/>
    </source>
</evidence>
<comment type="catalytic activity">
    <reaction evidence="1 6">
        <text>a beta-lactam + H2O = a substituted beta-amino acid</text>
        <dbReference type="Rhea" id="RHEA:20401"/>
        <dbReference type="ChEBI" id="CHEBI:15377"/>
        <dbReference type="ChEBI" id="CHEBI:35627"/>
        <dbReference type="ChEBI" id="CHEBI:140347"/>
        <dbReference type="EC" id="3.5.2.6"/>
    </reaction>
</comment>
<comment type="similarity">
    <text evidence="2 6">Belongs to the class-A beta-lactamase family.</text>
</comment>
<organism evidence="9 10">
    <name type="scientific">Acidovorax carolinensis</name>
    <dbReference type="NCBI Taxonomy" id="553814"/>
    <lineage>
        <taxon>Bacteria</taxon>
        <taxon>Pseudomonadati</taxon>
        <taxon>Pseudomonadota</taxon>
        <taxon>Betaproteobacteria</taxon>
        <taxon>Burkholderiales</taxon>
        <taxon>Comamonadaceae</taxon>
        <taxon>Acidovorax</taxon>
    </lineage>
</organism>
<dbReference type="Pfam" id="PF13354">
    <property type="entry name" value="Beta-lactamase2"/>
    <property type="match status" value="1"/>
</dbReference>
<evidence type="ECO:0000256" key="2">
    <source>
        <dbReference type="ARBA" id="ARBA00009009"/>
    </source>
</evidence>
<evidence type="ECO:0000313" key="9">
    <source>
        <dbReference type="EMBL" id="ART59254.1"/>
    </source>
</evidence>
<dbReference type="KEGG" id="acis:CBP35_08200"/>
<dbReference type="SUPFAM" id="SSF56601">
    <property type="entry name" value="beta-lactamase/transpeptidase-like"/>
    <property type="match status" value="1"/>
</dbReference>
<evidence type="ECO:0000256" key="5">
    <source>
        <dbReference type="ARBA" id="ARBA00023251"/>
    </source>
</evidence>
<evidence type="ECO:0000256" key="3">
    <source>
        <dbReference type="ARBA" id="ARBA00012865"/>
    </source>
</evidence>
<keyword evidence="10" id="KW-1185">Reference proteome</keyword>
<evidence type="ECO:0000256" key="1">
    <source>
        <dbReference type="ARBA" id="ARBA00001526"/>
    </source>
</evidence>
<evidence type="ECO:0000259" key="8">
    <source>
        <dbReference type="Pfam" id="PF13354"/>
    </source>
</evidence>
<dbReference type="GO" id="GO:0046677">
    <property type="term" value="P:response to antibiotic"/>
    <property type="evidence" value="ECO:0007669"/>
    <property type="project" value="UniProtKB-UniRule"/>
</dbReference>
<keyword evidence="7" id="KW-0732">Signal</keyword>
<dbReference type="InterPro" id="IPR023650">
    <property type="entry name" value="Beta-lactam_class-A_AS"/>
</dbReference>
<keyword evidence="4 6" id="KW-0378">Hydrolase</keyword>
<dbReference type="PANTHER" id="PTHR35333">
    <property type="entry name" value="BETA-LACTAMASE"/>
    <property type="match status" value="1"/>
</dbReference>
<dbReference type="PRINTS" id="PR00118">
    <property type="entry name" value="BLACTAMASEA"/>
</dbReference>
<dbReference type="GO" id="GO:0008800">
    <property type="term" value="F:beta-lactamase activity"/>
    <property type="evidence" value="ECO:0007669"/>
    <property type="project" value="UniProtKB-UniRule"/>
</dbReference>
<dbReference type="InterPro" id="IPR045155">
    <property type="entry name" value="Beta-lactam_cat"/>
</dbReference>